<name>A0A4S4L6R3_9AGAM</name>
<accession>A0A4S4L6R3</accession>
<evidence type="ECO:0000313" key="2">
    <source>
        <dbReference type="Proteomes" id="UP000310158"/>
    </source>
</evidence>
<comment type="caution">
    <text evidence="1">The sequence shown here is derived from an EMBL/GenBank/DDBJ whole genome shotgun (WGS) entry which is preliminary data.</text>
</comment>
<dbReference type="EMBL" id="SGPL01000858">
    <property type="protein sequence ID" value="THH06651.1"/>
    <property type="molecule type" value="Genomic_DNA"/>
</dbReference>
<dbReference type="OrthoDB" id="3193844at2759"/>
<keyword evidence="2" id="KW-1185">Reference proteome</keyword>
<dbReference type="Proteomes" id="UP000310158">
    <property type="component" value="Unassembled WGS sequence"/>
</dbReference>
<organism evidence="1 2">
    <name type="scientific">Bondarzewia mesenterica</name>
    <dbReference type="NCBI Taxonomy" id="1095465"/>
    <lineage>
        <taxon>Eukaryota</taxon>
        <taxon>Fungi</taxon>
        <taxon>Dikarya</taxon>
        <taxon>Basidiomycota</taxon>
        <taxon>Agaricomycotina</taxon>
        <taxon>Agaricomycetes</taxon>
        <taxon>Russulales</taxon>
        <taxon>Bondarzewiaceae</taxon>
        <taxon>Bondarzewia</taxon>
    </lineage>
</organism>
<dbReference type="AlphaFoldDB" id="A0A4S4L6R3"/>
<protein>
    <submittedName>
        <fullName evidence="1">Uncharacterized protein</fullName>
    </submittedName>
</protein>
<gene>
    <name evidence="1" type="ORF">EW146_g9548</name>
</gene>
<evidence type="ECO:0000313" key="1">
    <source>
        <dbReference type="EMBL" id="THH06651.1"/>
    </source>
</evidence>
<proteinExistence type="predicted"/>
<sequence length="123" mass="14302">MDRIGWESALKLATKWGFSNIRKKALAELHKMSLEPIEYIDIGKKYRVGQFLFDGYKELALREDSIKDGELDILDSHSVGRYSNLRDMFRAAADKKKSVDDAQIRSVLKEELMEDEGYWKRNA</sequence>
<reference evidence="1 2" key="1">
    <citation type="submission" date="2019-02" db="EMBL/GenBank/DDBJ databases">
        <title>Genome sequencing of the rare red list fungi Bondarzewia mesenterica.</title>
        <authorList>
            <person name="Buettner E."/>
            <person name="Kellner H."/>
        </authorList>
    </citation>
    <scope>NUCLEOTIDE SEQUENCE [LARGE SCALE GENOMIC DNA]</scope>
    <source>
        <strain evidence="1 2">DSM 108281</strain>
    </source>
</reference>